<dbReference type="Proteomes" id="UP000249524">
    <property type="component" value="Unassembled WGS sequence"/>
</dbReference>
<proteinExistence type="predicted"/>
<comment type="caution">
    <text evidence="3">The sequence shown here is derived from an EMBL/GenBank/DDBJ whole genome shotgun (WGS) entry which is preliminary data.</text>
</comment>
<dbReference type="OrthoDB" id="7173997at2"/>
<keyword evidence="1" id="KW-0175">Coiled coil</keyword>
<sequence length="81" mass="8977">MLDRFYLPLLGIAAIAAVALALVWPQGLGDRSPAPFGHDPVLRTPEMQAKMRRQTEAAQKRVDQAREAVRNIQNEAIDPSQ</sequence>
<evidence type="ECO:0000256" key="2">
    <source>
        <dbReference type="SAM" id="Phobius"/>
    </source>
</evidence>
<accession>A0A328BBI8</accession>
<evidence type="ECO:0000256" key="1">
    <source>
        <dbReference type="SAM" id="Coils"/>
    </source>
</evidence>
<keyword evidence="2" id="KW-1133">Transmembrane helix</keyword>
<gene>
    <name evidence="3" type="ORF">DJ019_12525</name>
</gene>
<keyword evidence="2" id="KW-0812">Transmembrane</keyword>
<evidence type="ECO:0000313" key="4">
    <source>
        <dbReference type="Proteomes" id="UP000249524"/>
    </source>
</evidence>
<dbReference type="EMBL" id="QFYS01000005">
    <property type="protein sequence ID" value="RAK64840.1"/>
    <property type="molecule type" value="Genomic_DNA"/>
</dbReference>
<protein>
    <submittedName>
        <fullName evidence="3">Uncharacterized protein</fullName>
    </submittedName>
</protein>
<feature type="transmembrane region" description="Helical" evidence="2">
    <location>
        <begin position="6"/>
        <end position="24"/>
    </location>
</feature>
<dbReference type="RefSeq" id="WP_111276378.1">
    <property type="nucleotide sequence ID" value="NZ_QFYS01000005.1"/>
</dbReference>
<evidence type="ECO:0000313" key="3">
    <source>
        <dbReference type="EMBL" id="RAK64840.1"/>
    </source>
</evidence>
<organism evidence="3 4">
    <name type="scientific">Phenylobacterium kunshanense</name>
    <dbReference type="NCBI Taxonomy" id="1445034"/>
    <lineage>
        <taxon>Bacteria</taxon>
        <taxon>Pseudomonadati</taxon>
        <taxon>Pseudomonadota</taxon>
        <taxon>Alphaproteobacteria</taxon>
        <taxon>Caulobacterales</taxon>
        <taxon>Caulobacteraceae</taxon>
        <taxon>Phenylobacterium</taxon>
    </lineage>
</organism>
<keyword evidence="4" id="KW-1185">Reference proteome</keyword>
<dbReference type="AlphaFoldDB" id="A0A328BBI8"/>
<keyword evidence="2" id="KW-0472">Membrane</keyword>
<name>A0A328BBI8_9CAUL</name>
<reference evidence="3 4" key="1">
    <citation type="submission" date="2018-05" db="EMBL/GenBank/DDBJ databases">
        <authorList>
            <person name="Lanie J.A."/>
            <person name="Ng W.-L."/>
            <person name="Kazmierczak K.M."/>
            <person name="Andrzejewski T.M."/>
            <person name="Davidsen T.M."/>
            <person name="Wayne K.J."/>
            <person name="Tettelin H."/>
            <person name="Glass J.I."/>
            <person name="Rusch D."/>
            <person name="Podicherti R."/>
            <person name="Tsui H.-C.T."/>
            <person name="Winkler M.E."/>
        </authorList>
    </citation>
    <scope>NUCLEOTIDE SEQUENCE [LARGE SCALE GENOMIC DNA]</scope>
    <source>
        <strain evidence="3 4">BUT-10</strain>
    </source>
</reference>
<feature type="coiled-coil region" evidence="1">
    <location>
        <begin position="48"/>
        <end position="75"/>
    </location>
</feature>